<reference evidence="6 7" key="1">
    <citation type="submission" date="2019-02" db="EMBL/GenBank/DDBJ databases">
        <title>Deep-cultivation of Planctomycetes and their phenomic and genomic characterization uncovers novel biology.</title>
        <authorList>
            <person name="Wiegand S."/>
            <person name="Jogler M."/>
            <person name="Boedeker C."/>
            <person name="Pinto D."/>
            <person name="Vollmers J."/>
            <person name="Rivas-Marin E."/>
            <person name="Kohn T."/>
            <person name="Peeters S.H."/>
            <person name="Heuer A."/>
            <person name="Rast P."/>
            <person name="Oberbeckmann S."/>
            <person name="Bunk B."/>
            <person name="Jeske O."/>
            <person name="Meyerdierks A."/>
            <person name="Storesund J.E."/>
            <person name="Kallscheuer N."/>
            <person name="Luecker S."/>
            <person name="Lage O.M."/>
            <person name="Pohl T."/>
            <person name="Merkel B.J."/>
            <person name="Hornburger P."/>
            <person name="Mueller R.-W."/>
            <person name="Bruemmer F."/>
            <person name="Labrenz M."/>
            <person name="Spormann A.M."/>
            <person name="Op den Camp H."/>
            <person name="Overmann J."/>
            <person name="Amann R."/>
            <person name="Jetten M.S.M."/>
            <person name="Mascher T."/>
            <person name="Medema M.H."/>
            <person name="Devos D.P."/>
            <person name="Kaster A.-K."/>
            <person name="Ovreas L."/>
            <person name="Rohde M."/>
            <person name="Galperin M.Y."/>
            <person name="Jogler C."/>
        </authorList>
    </citation>
    <scope>NUCLEOTIDE SEQUENCE [LARGE SCALE GENOMIC DNA]</scope>
    <source>
        <strain evidence="6 7">ETA_A1</strain>
    </source>
</reference>
<name>A0A517XXG9_9BACT</name>
<dbReference type="GO" id="GO:0102099">
    <property type="term" value="F:FAD-dependent urate hydroxylase activity"/>
    <property type="evidence" value="ECO:0007669"/>
    <property type="project" value="UniProtKB-EC"/>
</dbReference>
<comment type="cofactor">
    <cofactor evidence="1">
        <name>FAD</name>
        <dbReference type="ChEBI" id="CHEBI:57692"/>
    </cofactor>
</comment>
<dbReference type="OrthoDB" id="9766816at2"/>
<proteinExistence type="predicted"/>
<feature type="domain" description="FAD-binding" evidence="5">
    <location>
        <begin position="2"/>
        <end position="315"/>
    </location>
</feature>
<evidence type="ECO:0000259" key="5">
    <source>
        <dbReference type="Pfam" id="PF01494"/>
    </source>
</evidence>
<dbReference type="InterPro" id="IPR002938">
    <property type="entry name" value="FAD-bd"/>
</dbReference>
<dbReference type="KEGG" id="uli:ETAA1_41940"/>
<keyword evidence="7" id="KW-1185">Reference proteome</keyword>
<gene>
    <name evidence="6" type="primary">hpxO_2</name>
    <name evidence="6" type="ORF">ETAA1_41940</name>
</gene>
<dbReference type="EC" id="1.14.13.113" evidence="6"/>
<evidence type="ECO:0000256" key="1">
    <source>
        <dbReference type="ARBA" id="ARBA00001974"/>
    </source>
</evidence>
<dbReference type="InterPro" id="IPR036188">
    <property type="entry name" value="FAD/NAD-bd_sf"/>
</dbReference>
<sequence>MRVLIVGSGIGGLAVALALRQVGFEVVVYERAPELREVGAGISLWANALRALDYLGAGDAVRAVSLPMRQSEMRACDGFKVQLTLSAEYFEQQYAVRPFVAMVHRAELVAVLAARLPSGVTRYGFECVGVEQDDRGATVRFKNGHADTADLVVGADGLNSAVRAALFGPQPPRYAGHTCWRGVGPRPAAVAPGYLGEWWGRGRRFGITTLPGDRVYWFAVLNAPTGEHAADERSAVLNAFRGWAAPVEELVDSTPADRVIRNDILDRPPAKPWHVGRVGLVGDAAHPTTPNFGQGGCMAIEDAVVLARRVRAAATPAAAWEGFTAERFKRTAAITNESWRFGSVAQWESPLACRLRDGVFGLLFPLVGKRQLPKHAAFDVGPL</sequence>
<dbReference type="Gene3D" id="3.50.50.60">
    <property type="entry name" value="FAD/NAD(P)-binding domain"/>
    <property type="match status" value="1"/>
</dbReference>
<dbReference type="AlphaFoldDB" id="A0A517XXG9"/>
<dbReference type="Proteomes" id="UP000319576">
    <property type="component" value="Chromosome"/>
</dbReference>
<dbReference type="PANTHER" id="PTHR46496">
    <property type="match status" value="1"/>
</dbReference>
<dbReference type="RefSeq" id="WP_145241769.1">
    <property type="nucleotide sequence ID" value="NZ_CP036273.1"/>
</dbReference>
<accession>A0A517XXG9</accession>
<dbReference type="EMBL" id="CP036273">
    <property type="protein sequence ID" value="QDU22217.1"/>
    <property type="molecule type" value="Genomic_DNA"/>
</dbReference>
<keyword evidence="3" id="KW-0274">FAD</keyword>
<dbReference type="Pfam" id="PF01494">
    <property type="entry name" value="FAD_binding_3"/>
    <property type="match status" value="1"/>
</dbReference>
<keyword evidence="4 6" id="KW-0560">Oxidoreductase</keyword>
<dbReference type="PANTHER" id="PTHR46496:SF1">
    <property type="entry name" value="ZEAXANTHIN EPOXIDASE, CHLOROPLASTIC"/>
    <property type="match status" value="1"/>
</dbReference>
<dbReference type="GO" id="GO:0071949">
    <property type="term" value="F:FAD binding"/>
    <property type="evidence" value="ECO:0007669"/>
    <property type="project" value="InterPro"/>
</dbReference>
<evidence type="ECO:0000313" key="7">
    <source>
        <dbReference type="Proteomes" id="UP000319576"/>
    </source>
</evidence>
<organism evidence="6 7">
    <name type="scientific">Urbifossiella limnaea</name>
    <dbReference type="NCBI Taxonomy" id="2528023"/>
    <lineage>
        <taxon>Bacteria</taxon>
        <taxon>Pseudomonadati</taxon>
        <taxon>Planctomycetota</taxon>
        <taxon>Planctomycetia</taxon>
        <taxon>Gemmatales</taxon>
        <taxon>Gemmataceae</taxon>
        <taxon>Urbifossiella</taxon>
    </lineage>
</organism>
<evidence type="ECO:0000256" key="4">
    <source>
        <dbReference type="ARBA" id="ARBA00023002"/>
    </source>
</evidence>
<dbReference type="PRINTS" id="PR00420">
    <property type="entry name" value="RNGMNOXGNASE"/>
</dbReference>
<protein>
    <submittedName>
        <fullName evidence="6">FAD-dependent urate hydroxylase</fullName>
        <ecNumber evidence="6">1.14.13.113</ecNumber>
    </submittedName>
</protein>
<evidence type="ECO:0000313" key="6">
    <source>
        <dbReference type="EMBL" id="QDU22217.1"/>
    </source>
</evidence>
<keyword evidence="2" id="KW-0285">Flavoprotein</keyword>
<dbReference type="SUPFAM" id="SSF51905">
    <property type="entry name" value="FAD/NAD(P)-binding domain"/>
    <property type="match status" value="1"/>
</dbReference>
<evidence type="ECO:0000256" key="3">
    <source>
        <dbReference type="ARBA" id="ARBA00022827"/>
    </source>
</evidence>
<evidence type="ECO:0000256" key="2">
    <source>
        <dbReference type="ARBA" id="ARBA00022630"/>
    </source>
</evidence>